<dbReference type="RefSeq" id="WP_116421946.1">
    <property type="nucleotide sequence ID" value="NZ_NMUE01000057.1"/>
</dbReference>
<dbReference type="Gene3D" id="3.40.50.1010">
    <property type="entry name" value="5'-nuclease"/>
    <property type="match status" value="1"/>
</dbReference>
<dbReference type="SUPFAM" id="SSF88723">
    <property type="entry name" value="PIN domain-like"/>
    <property type="match status" value="1"/>
</dbReference>
<dbReference type="Proteomes" id="UP000257123">
    <property type="component" value="Unassembled WGS sequence"/>
</dbReference>
<reference evidence="4 5" key="1">
    <citation type="submission" date="2017-07" db="EMBL/GenBank/DDBJ databases">
        <title>Draft genome sequence of aerobic hyperthermophilic archaea, Pyrobaculum aerophilum YKB31 and YKB32.</title>
        <authorList>
            <person name="Mochizuki T."/>
            <person name="Berliner A.J."/>
            <person name="Yoshida-Takashima Y."/>
            <person name="Takaki Y."/>
            <person name="Nunoura T."/>
            <person name="Takai K."/>
        </authorList>
    </citation>
    <scope>NUCLEOTIDE SEQUENCE [LARGE SCALE GENOMIC DNA]</scope>
    <source>
        <strain evidence="2 5">YKB31</strain>
        <strain evidence="3 4">YKB32</strain>
    </source>
</reference>
<evidence type="ECO:0000313" key="5">
    <source>
        <dbReference type="Proteomes" id="UP000257123"/>
    </source>
</evidence>
<protein>
    <submittedName>
        <fullName evidence="3">PIN domain nuclease</fullName>
    </submittedName>
</protein>
<name>A0A371R4Q5_9CREN</name>
<dbReference type="CDD" id="cd09879">
    <property type="entry name" value="PIN_VapC_AF0591-like"/>
    <property type="match status" value="1"/>
</dbReference>
<proteinExistence type="predicted"/>
<dbReference type="SMART" id="SM00670">
    <property type="entry name" value="PINc"/>
    <property type="match status" value="1"/>
</dbReference>
<dbReference type="Proteomes" id="UP000256877">
    <property type="component" value="Unassembled WGS sequence"/>
</dbReference>
<comment type="caution">
    <text evidence="3">The sequence shown here is derived from an EMBL/GenBank/DDBJ whole genome shotgun (WGS) entry which is preliminary data.</text>
</comment>
<dbReference type="InterPro" id="IPR029060">
    <property type="entry name" value="PIN-like_dom_sf"/>
</dbReference>
<accession>A0A371R4Q5</accession>
<dbReference type="EMBL" id="NMUE01000057">
    <property type="protein sequence ID" value="RFA93539.1"/>
    <property type="molecule type" value="Genomic_DNA"/>
</dbReference>
<dbReference type="OrthoDB" id="15280at2157"/>
<dbReference type="Pfam" id="PF18477">
    <property type="entry name" value="PIN_9"/>
    <property type="match status" value="1"/>
</dbReference>
<dbReference type="InterPro" id="IPR002716">
    <property type="entry name" value="PIN_dom"/>
</dbReference>
<feature type="domain" description="PIN" evidence="1">
    <location>
        <begin position="1"/>
        <end position="93"/>
    </location>
</feature>
<evidence type="ECO:0000259" key="1">
    <source>
        <dbReference type="SMART" id="SM00670"/>
    </source>
</evidence>
<evidence type="ECO:0000313" key="2">
    <source>
        <dbReference type="EMBL" id="RFA93539.1"/>
    </source>
</evidence>
<sequence>MKLVLDTSALLYIVEHRLDIWELSGHEIYIPSAVLEELNALSRRSRKARVALQLLSLLKYKVVEKGGPADKAVLETAVEEGAVLITGDTALAEEARRRGVPVAKFHKGQLAIY</sequence>
<dbReference type="EMBL" id="NMUF01000012">
    <property type="protein sequence ID" value="RFA98999.1"/>
    <property type="molecule type" value="Genomic_DNA"/>
</dbReference>
<dbReference type="InterPro" id="IPR041120">
    <property type="entry name" value="PIN_9"/>
</dbReference>
<gene>
    <name evidence="2" type="ORF">CGL51_12515</name>
    <name evidence="3" type="ORF">CGL52_05775</name>
</gene>
<organism evidence="3 4">
    <name type="scientific">Pyrobaculum aerophilum</name>
    <dbReference type="NCBI Taxonomy" id="13773"/>
    <lineage>
        <taxon>Archaea</taxon>
        <taxon>Thermoproteota</taxon>
        <taxon>Thermoprotei</taxon>
        <taxon>Thermoproteales</taxon>
        <taxon>Thermoproteaceae</taxon>
        <taxon>Pyrobaculum</taxon>
    </lineage>
</organism>
<evidence type="ECO:0000313" key="4">
    <source>
        <dbReference type="Proteomes" id="UP000256877"/>
    </source>
</evidence>
<evidence type="ECO:0000313" key="3">
    <source>
        <dbReference type="EMBL" id="RFA98999.1"/>
    </source>
</evidence>
<dbReference type="AlphaFoldDB" id="A0A371R4Q5"/>